<dbReference type="InterPro" id="IPR021309">
    <property type="entry name" value="YgaP-like_TM"/>
</dbReference>
<dbReference type="RefSeq" id="WP_008387934.1">
    <property type="nucleotide sequence ID" value="NZ_AOIV01000036.1"/>
</dbReference>
<accession>M0CZJ7</accession>
<name>M0CZJ7_HALPD</name>
<feature type="transmembrane region" description="Helical" evidence="1">
    <location>
        <begin position="12"/>
        <end position="32"/>
    </location>
</feature>
<evidence type="ECO:0000259" key="2">
    <source>
        <dbReference type="Pfam" id="PF11127"/>
    </source>
</evidence>
<dbReference type="AlphaFoldDB" id="M0CZJ7"/>
<protein>
    <recommendedName>
        <fullName evidence="2">Inner membrane protein YgaP-like transmembrane domain-containing protein</fullName>
    </recommendedName>
</protein>
<dbReference type="EMBL" id="AOIV01000036">
    <property type="protein sequence ID" value="ELZ28661.1"/>
    <property type="molecule type" value="Genomic_DNA"/>
</dbReference>
<evidence type="ECO:0000313" key="4">
    <source>
        <dbReference type="Proteomes" id="UP000011513"/>
    </source>
</evidence>
<dbReference type="Proteomes" id="UP000011513">
    <property type="component" value="Unassembled WGS sequence"/>
</dbReference>
<comment type="caution">
    <text evidence="3">The sequence shown here is derived from an EMBL/GenBank/DDBJ whole genome shotgun (WGS) entry which is preliminary data.</text>
</comment>
<dbReference type="InParanoid" id="M0CZJ7"/>
<dbReference type="OrthoDB" id="100832at2157"/>
<feature type="transmembrane region" description="Helical" evidence="1">
    <location>
        <begin position="38"/>
        <end position="57"/>
    </location>
</feature>
<reference evidence="3 4" key="1">
    <citation type="journal article" date="2014" name="PLoS Genet.">
        <title>Phylogenetically driven sequencing of extremely halophilic archaea reveals strategies for static and dynamic osmo-response.</title>
        <authorList>
            <person name="Becker E.A."/>
            <person name="Seitzer P.M."/>
            <person name="Tritt A."/>
            <person name="Larsen D."/>
            <person name="Krusor M."/>
            <person name="Yao A.I."/>
            <person name="Wu D."/>
            <person name="Madern D."/>
            <person name="Eisen J.A."/>
            <person name="Darling A.E."/>
            <person name="Facciotti M.T."/>
        </authorList>
    </citation>
    <scope>NUCLEOTIDE SEQUENCE [LARGE SCALE GENOMIC DNA]</scope>
    <source>
        <strain evidence="3 4">JCM 14848</strain>
    </source>
</reference>
<keyword evidence="1" id="KW-0472">Membrane</keyword>
<dbReference type="Pfam" id="PF11127">
    <property type="entry name" value="YgaP-like_TM"/>
    <property type="match status" value="1"/>
</dbReference>
<evidence type="ECO:0000256" key="1">
    <source>
        <dbReference type="SAM" id="Phobius"/>
    </source>
</evidence>
<gene>
    <name evidence="3" type="ORF">C474_14234</name>
</gene>
<feature type="domain" description="Inner membrane protein YgaP-like transmembrane" evidence="2">
    <location>
        <begin position="1"/>
        <end position="76"/>
    </location>
</feature>
<dbReference type="eggNOG" id="arCOG06386">
    <property type="taxonomic scope" value="Archaea"/>
</dbReference>
<proteinExistence type="predicted"/>
<keyword evidence="1" id="KW-1133">Transmembrane helix</keyword>
<keyword evidence="1" id="KW-0812">Transmembrane</keyword>
<keyword evidence="4" id="KW-1185">Reference proteome</keyword>
<evidence type="ECO:0000313" key="3">
    <source>
        <dbReference type="EMBL" id="ELZ28661.1"/>
    </source>
</evidence>
<organism evidence="3 4">
    <name type="scientific">Halogeometricum pallidum JCM 14848</name>
    <dbReference type="NCBI Taxonomy" id="1227487"/>
    <lineage>
        <taxon>Archaea</taxon>
        <taxon>Methanobacteriati</taxon>
        <taxon>Methanobacteriota</taxon>
        <taxon>Stenosarchaea group</taxon>
        <taxon>Halobacteria</taxon>
        <taxon>Halobacteriales</taxon>
        <taxon>Haloferacaceae</taxon>
        <taxon>Halogeometricum</taxon>
    </lineage>
</organism>
<sequence length="78" mass="7878">MEKNVGGLDRTARLIGGPILVAIGVALLAGYLDIGLAGTVGLAVTALILVAGAIFVITGTTRKCPANQVAGINTYDKR</sequence>